<name>R7ZQV9_9BACT</name>
<dbReference type="AlphaFoldDB" id="R7ZQV9"/>
<dbReference type="STRING" id="1232681.ADIS_2956"/>
<accession>R7ZQV9</accession>
<dbReference type="RefSeq" id="WP_010855090.1">
    <property type="nucleotide sequence ID" value="NZ_AQHR01000085.1"/>
</dbReference>
<evidence type="ECO:0000313" key="2">
    <source>
        <dbReference type="Proteomes" id="UP000013909"/>
    </source>
</evidence>
<dbReference type="EMBL" id="AQHR01000085">
    <property type="protein sequence ID" value="EON76506.1"/>
    <property type="molecule type" value="Genomic_DNA"/>
</dbReference>
<protein>
    <submittedName>
        <fullName evidence="1">Uncharacterized protein</fullName>
    </submittedName>
</protein>
<keyword evidence="2" id="KW-1185">Reference proteome</keyword>
<proteinExistence type="predicted"/>
<comment type="caution">
    <text evidence="1">The sequence shown here is derived from an EMBL/GenBank/DDBJ whole genome shotgun (WGS) entry which is preliminary data.</text>
</comment>
<gene>
    <name evidence="1" type="ORF">ADIS_2956</name>
</gene>
<reference evidence="1 2" key="1">
    <citation type="submission" date="2013-02" db="EMBL/GenBank/DDBJ databases">
        <title>A novel strain isolated from Lonar lake, Maharashtra, India.</title>
        <authorList>
            <person name="Singh A."/>
        </authorList>
    </citation>
    <scope>NUCLEOTIDE SEQUENCE [LARGE SCALE GENOMIC DNA]</scope>
    <source>
        <strain evidence="1 2">AK24</strain>
    </source>
</reference>
<dbReference type="OrthoDB" id="839124at2"/>
<dbReference type="Proteomes" id="UP000013909">
    <property type="component" value="Unassembled WGS sequence"/>
</dbReference>
<sequence>MGTIKEFVKEYSQLLANESPFIYEDEDGKRYKSVEEAYKGGKKVTIKNSNDSAIEYLKGMGIESKSDVSKFLELLNHIFGFESGKKSGTRTRKTYTSEEKAALMDAWSKAEANQVSKVDFCKENDITYQTLMKWLREAKA</sequence>
<organism evidence="1 2">
    <name type="scientific">Lunatimonas lonarensis</name>
    <dbReference type="NCBI Taxonomy" id="1232681"/>
    <lineage>
        <taxon>Bacteria</taxon>
        <taxon>Pseudomonadati</taxon>
        <taxon>Bacteroidota</taxon>
        <taxon>Cytophagia</taxon>
        <taxon>Cytophagales</taxon>
        <taxon>Cyclobacteriaceae</taxon>
    </lineage>
</organism>
<evidence type="ECO:0000313" key="1">
    <source>
        <dbReference type="EMBL" id="EON76506.1"/>
    </source>
</evidence>